<reference evidence="2" key="2">
    <citation type="journal article" date="2013" name="PLoS Genet.">
        <title>Comparative genome structure, secondary metabolite, and effector coding capacity across Cochliobolus pathogens.</title>
        <authorList>
            <person name="Condon B.J."/>
            <person name="Leng Y."/>
            <person name="Wu D."/>
            <person name="Bushley K.E."/>
            <person name="Ohm R.A."/>
            <person name="Otillar R."/>
            <person name="Martin J."/>
            <person name="Schackwitz W."/>
            <person name="Grimwood J."/>
            <person name="MohdZainudin N."/>
            <person name="Xue C."/>
            <person name="Wang R."/>
            <person name="Manning V.A."/>
            <person name="Dhillon B."/>
            <person name="Tu Z.J."/>
            <person name="Steffenson B.J."/>
            <person name="Salamov A."/>
            <person name="Sun H."/>
            <person name="Lowry S."/>
            <person name="LaButti K."/>
            <person name="Han J."/>
            <person name="Copeland A."/>
            <person name="Lindquist E."/>
            <person name="Barry K."/>
            <person name="Schmutz J."/>
            <person name="Baker S.E."/>
            <person name="Ciuffetti L.M."/>
            <person name="Grigoriev I.V."/>
            <person name="Zhong S."/>
            <person name="Turgeon B.G."/>
        </authorList>
    </citation>
    <scope>NUCLEOTIDE SEQUENCE [LARGE SCALE GENOMIC DNA]</scope>
    <source>
        <strain evidence="2">C5 / ATCC 48332 / race O</strain>
    </source>
</reference>
<keyword evidence="2" id="KW-1185">Reference proteome</keyword>
<organism evidence="1 2">
    <name type="scientific">Cochliobolus heterostrophus (strain C5 / ATCC 48332 / race O)</name>
    <name type="common">Southern corn leaf blight fungus</name>
    <name type="synonym">Bipolaris maydis</name>
    <dbReference type="NCBI Taxonomy" id="701091"/>
    <lineage>
        <taxon>Eukaryota</taxon>
        <taxon>Fungi</taxon>
        <taxon>Dikarya</taxon>
        <taxon>Ascomycota</taxon>
        <taxon>Pezizomycotina</taxon>
        <taxon>Dothideomycetes</taxon>
        <taxon>Pleosporomycetidae</taxon>
        <taxon>Pleosporales</taxon>
        <taxon>Pleosporineae</taxon>
        <taxon>Pleosporaceae</taxon>
        <taxon>Bipolaris</taxon>
    </lineage>
</organism>
<reference evidence="1 2" key="1">
    <citation type="journal article" date="2012" name="PLoS Pathog.">
        <title>Diverse lifestyles and strategies of plant pathogenesis encoded in the genomes of eighteen Dothideomycetes fungi.</title>
        <authorList>
            <person name="Ohm R.A."/>
            <person name="Feau N."/>
            <person name="Henrissat B."/>
            <person name="Schoch C.L."/>
            <person name="Horwitz B.A."/>
            <person name="Barry K.W."/>
            <person name="Condon B.J."/>
            <person name="Copeland A.C."/>
            <person name="Dhillon B."/>
            <person name="Glaser F."/>
            <person name="Hesse C.N."/>
            <person name="Kosti I."/>
            <person name="LaButti K."/>
            <person name="Lindquist E.A."/>
            <person name="Lucas S."/>
            <person name="Salamov A.A."/>
            <person name="Bradshaw R.E."/>
            <person name="Ciuffetti L."/>
            <person name="Hamelin R.C."/>
            <person name="Kema G.H.J."/>
            <person name="Lawrence C."/>
            <person name="Scott J.A."/>
            <person name="Spatafora J.W."/>
            <person name="Turgeon B.G."/>
            <person name="de Wit P.J.G.M."/>
            <person name="Zhong S."/>
            <person name="Goodwin S.B."/>
            <person name="Grigoriev I.V."/>
        </authorList>
    </citation>
    <scope>NUCLEOTIDE SEQUENCE [LARGE SCALE GENOMIC DNA]</scope>
    <source>
        <strain evidence="2">C5 / ATCC 48332 / race O</strain>
    </source>
</reference>
<proteinExistence type="predicted"/>
<accession>M2UJP6</accession>
<evidence type="ECO:0000313" key="1">
    <source>
        <dbReference type="EMBL" id="EMD88177.1"/>
    </source>
</evidence>
<dbReference type="EMBL" id="KB445581">
    <property type="protein sequence ID" value="EMD88177.1"/>
    <property type="molecule type" value="Genomic_DNA"/>
</dbReference>
<gene>
    <name evidence="1" type="ORF">COCHEDRAFT_1159362</name>
</gene>
<name>M2UJP6_COCH5</name>
<sequence length="175" mass="18536">MYLDMDLRAGVDGWAMGPDAYLLARAHGRHAAAAAHTGRLTSARASESSSCHVVHERVEVSLLSSPKCTRSKQPSVAEASGGADGTTSLLRARLAPAMGPSRCSGSDSDSQASGIMMVYYPACRRGCGYYTLFSTKNRSLRYCPRISLSIRAPQAVVGQYANGAVPTHAVARTSR</sequence>
<dbReference type="HOGENOM" id="CLU_1539757_0_0_1"/>
<dbReference type="AlphaFoldDB" id="M2UJP6"/>
<evidence type="ECO:0000313" key="2">
    <source>
        <dbReference type="Proteomes" id="UP000016936"/>
    </source>
</evidence>
<dbReference type="Proteomes" id="UP000016936">
    <property type="component" value="Unassembled WGS sequence"/>
</dbReference>
<protein>
    <submittedName>
        <fullName evidence="1">Uncharacterized protein</fullName>
    </submittedName>
</protein>